<gene>
    <name evidence="2" type="ORF">KIJ12_04545</name>
</gene>
<dbReference type="InterPro" id="IPR036291">
    <property type="entry name" value="NAD(P)-bd_dom_sf"/>
</dbReference>
<dbReference type="Pfam" id="PF13460">
    <property type="entry name" value="NAD_binding_10"/>
    <property type="match status" value="1"/>
</dbReference>
<dbReference type="InterPro" id="IPR016040">
    <property type="entry name" value="NAD(P)-bd_dom"/>
</dbReference>
<evidence type="ECO:0000259" key="1">
    <source>
        <dbReference type="Pfam" id="PF13460"/>
    </source>
</evidence>
<dbReference type="SUPFAM" id="SSF51735">
    <property type="entry name" value="NAD(P)-binding Rossmann-fold domains"/>
    <property type="match status" value="1"/>
</dbReference>
<dbReference type="PANTHER" id="PTHR47129">
    <property type="entry name" value="QUINONE OXIDOREDUCTASE 2"/>
    <property type="match status" value="1"/>
</dbReference>
<dbReference type="InterPro" id="IPR052718">
    <property type="entry name" value="NmrA-type_oxidoreductase"/>
</dbReference>
<dbReference type="AlphaFoldDB" id="A0A9Q3SXZ8"/>
<evidence type="ECO:0000313" key="2">
    <source>
        <dbReference type="EMBL" id="MBZ5962427.1"/>
    </source>
</evidence>
<protein>
    <submittedName>
        <fullName evidence="2">NAD(P)H-binding protein</fullName>
    </submittedName>
</protein>
<dbReference type="EMBL" id="JAHBFI010000009">
    <property type="protein sequence ID" value="MBZ5962427.1"/>
    <property type="molecule type" value="Genomic_DNA"/>
</dbReference>
<dbReference type="Proteomes" id="UP000752647">
    <property type="component" value="Unassembled WGS sequence"/>
</dbReference>
<evidence type="ECO:0000313" key="3">
    <source>
        <dbReference type="Proteomes" id="UP000752647"/>
    </source>
</evidence>
<comment type="caution">
    <text evidence="2">The sequence shown here is derived from an EMBL/GenBank/DDBJ whole genome shotgun (WGS) entry which is preliminary data.</text>
</comment>
<name>A0A9Q3SXZ8_9LACO</name>
<dbReference type="Gene3D" id="3.90.25.10">
    <property type="entry name" value="UDP-galactose 4-epimerase, domain 1"/>
    <property type="match status" value="1"/>
</dbReference>
<accession>A0A9Q3SXZ8</accession>
<dbReference type="RefSeq" id="WP_224144090.1">
    <property type="nucleotide sequence ID" value="NZ_CBCPIF010000003.1"/>
</dbReference>
<feature type="domain" description="NAD(P)-binding" evidence="1">
    <location>
        <begin position="13"/>
        <end position="147"/>
    </location>
</feature>
<organism evidence="2 3">
    <name type="scientific">Leuconostoc gasicomitatum</name>
    <dbReference type="NCBI Taxonomy" id="115778"/>
    <lineage>
        <taxon>Bacteria</taxon>
        <taxon>Bacillati</taxon>
        <taxon>Bacillota</taxon>
        <taxon>Bacilli</taxon>
        <taxon>Lactobacillales</taxon>
        <taxon>Lactobacillaceae</taxon>
        <taxon>Leuconostoc</taxon>
        <taxon>Leuconostoc gelidum group</taxon>
    </lineage>
</organism>
<dbReference type="PANTHER" id="PTHR47129:SF1">
    <property type="entry name" value="NMRA-LIKE DOMAIN-CONTAINING PROTEIN"/>
    <property type="match status" value="1"/>
</dbReference>
<sequence length="284" mass="30823">MKYAITAATGHFGQLAYHYLQELVAVKDIVVIARNIEKARELFAGADVREADYDDKSSMTRAFSGVDRVLFISSQPGGPVPRETQHQNVVDALVANNVSFVAYTSFAQADKSISALASDHLVTEHALVASGLPYSLLRNNWYLENEMGFITAGASQHATSYWASGRAGWALEREYAEAAIKVLVSDSPKTIYEFSGPANDYESLGLALAQATQEKITVTKETLAEYVTTLEKGGLPHDLTTMFASFQSPIDEGSLAIISTDLADILGRDLTPLPTALKEILARN</sequence>
<dbReference type="Gene3D" id="3.40.50.720">
    <property type="entry name" value="NAD(P)-binding Rossmann-like Domain"/>
    <property type="match status" value="1"/>
</dbReference>
<reference evidence="2" key="1">
    <citation type="submission" date="2021-05" db="EMBL/GenBank/DDBJ databases">
        <title>Pangenome of Leuconostoc gelidum warrants species status for Leuconostoc gelidum subsp. gasicomitatum.</title>
        <authorList>
            <person name="Johansson P."/>
            <person name="Sade E."/>
            <person name="Hultman J."/>
            <person name="Auvinen P."/>
            <person name="Bjorkroth J."/>
        </authorList>
    </citation>
    <scope>NUCLEOTIDE SEQUENCE</scope>
    <source>
        <strain evidence="2">A.21.4</strain>
    </source>
</reference>
<proteinExistence type="predicted"/>